<dbReference type="AlphaFoldDB" id="A0A444W3C5"/>
<evidence type="ECO:0000313" key="1">
    <source>
        <dbReference type="EMBL" id="RYJ40284.1"/>
    </source>
</evidence>
<organism evidence="1 2">
    <name type="scientific">Flavobacterium anhuiense</name>
    <dbReference type="NCBI Taxonomy" id="459526"/>
    <lineage>
        <taxon>Bacteria</taxon>
        <taxon>Pseudomonadati</taxon>
        <taxon>Bacteroidota</taxon>
        <taxon>Flavobacteriia</taxon>
        <taxon>Flavobacteriales</taxon>
        <taxon>Flavobacteriaceae</taxon>
        <taxon>Flavobacterium</taxon>
    </lineage>
</organism>
<sequence length="409" mass="46762">MTKYLYNISSLLILTFAISSCTEQYVFQNTDFESALVVEGTITNELKNQTIKLSQVYQLEETGPRVEKGANVFISDDQGNEYQFEEKDTIYSSITPFKAEPGRKYQLKIRTREGKNYTSDEQILTTETKIDNVTATAENVNGERGVQINVNSYDPTNTSKYYRYEYIETYKIIAPVWSPQETVMEFSPEIPADPDNDFPGSPAREYIKLQLRNRETRTCFSTKKSNAIILNTTNSLSEDRVHFPVRFISNQNYIITHRYSIFVKQYVQNLAAYTYYKTLRDLSSSGGVLSPKQPGFFYGNIKSVENPSEKVIGFFEVSAVSSERIFFNYVDLFPNEKLPPYYESDCDVKIFLDCEGLPPCNGAVLRSNIRTKSLVFLSTNFNDEYAMVKPACGDCTSFSSNIVPPFWVD</sequence>
<protein>
    <submittedName>
        <fullName evidence="1">DUF4249 domain containing protein</fullName>
    </submittedName>
</protein>
<dbReference type="EMBL" id="JUIV01000002">
    <property type="protein sequence ID" value="RYJ40284.1"/>
    <property type="molecule type" value="Genomic_DNA"/>
</dbReference>
<dbReference type="Proteomes" id="UP000290433">
    <property type="component" value="Unassembled WGS sequence"/>
</dbReference>
<comment type="caution">
    <text evidence="1">The sequence shown here is derived from an EMBL/GenBank/DDBJ whole genome shotgun (WGS) entry which is preliminary data.</text>
</comment>
<accession>A0A444W3C5</accession>
<name>A0A444W3C5_9FLAO</name>
<reference evidence="1 2" key="1">
    <citation type="submission" date="2014-12" db="EMBL/GenBank/DDBJ databases">
        <title>Genome sequence of Flavobacterium anhuiense RCM74.</title>
        <authorList>
            <person name="Kim J.F."/>
            <person name="Song J.Y."/>
            <person name="Kwak M.-J."/>
            <person name="Lee S.-W."/>
        </authorList>
    </citation>
    <scope>NUCLEOTIDE SEQUENCE [LARGE SCALE GENOMIC DNA]</scope>
    <source>
        <strain evidence="1 2">RCM74</strain>
    </source>
</reference>
<dbReference type="RefSeq" id="WP_129746129.1">
    <property type="nucleotide sequence ID" value="NZ_JUIV01000002.1"/>
</dbReference>
<dbReference type="Pfam" id="PF14054">
    <property type="entry name" value="DUF4249"/>
    <property type="match status" value="1"/>
</dbReference>
<dbReference type="PROSITE" id="PS51257">
    <property type="entry name" value="PROKAR_LIPOPROTEIN"/>
    <property type="match status" value="1"/>
</dbReference>
<dbReference type="OrthoDB" id="1062680at2"/>
<dbReference type="InterPro" id="IPR025345">
    <property type="entry name" value="DUF4249"/>
</dbReference>
<evidence type="ECO:0000313" key="2">
    <source>
        <dbReference type="Proteomes" id="UP000290433"/>
    </source>
</evidence>
<gene>
    <name evidence="1" type="ORF">NU08_1040</name>
</gene>
<proteinExistence type="predicted"/>